<dbReference type="RefSeq" id="XP_016639086.1">
    <property type="nucleotide sequence ID" value="XM_016791242.1"/>
</dbReference>
<sequence>MDSRSTAAESKHSYSPAHWPHTPPVGTTTASTVGSCAQPEISAGPLSAGIEYLPLFLPQQATFFHHQQLLQYNKLVSPGRGGGHPQLPAQAASSPPHIQTAPKPRSRSASKVSNKDHPTSKGNQGGHGNRAAQNTDKGHRAVIANKDAPPKMPPKNPDLSHPLPARPAVAAGHNQNHSSSVPSTPLQHARNFSFESREPSPNAANSHSPRSAYSETTAQVPPLKQLPPRLGGCQYETAQMNTRRRIPYSIGNERLDRISLSTVKSRLTEDEERKLTTDMRELYDRLLPTDAVEKKRRKLVTKLEKIFNDEWPGHDIRVNLFGSSGNLLCSDDSDVDICITTEWKELEGVCMIAELLARRGMEKVVCIAPAKVPIVKMWDPELGLACDMNVNNTLALENTRMVRTYVEIDERVRPLAMIVKYWTRRRVVNDAVIAFLQLRDPPVLPALHQRPHQRLRNKDGVESVFADDLDQLRGFGKKNKSSLGDLLFEFFRFYAHEFDYDRHSLSVRLGHLLTKKEKNWHHALNNRLCIEEPFNTTRNLGNTADEYSFKGLHLELRRAFELISQAKLTECCDQYVFPKEEERVFTQTRKPQPILMRSSSQTHSGRGGRGFGRGGRHQNNHYRGNNANRRASSSVTYDGNAPIYSPHMNGQDLSWYGGGAYVPQDPLQAALAMQLQQRPDLHGLLYQWQVHAYQQSQQQTSQQQQSSQGQQQRVPGSSGQTDRSRTNSFDNPPLTAPLRPELFGLYGVSFQPGQPFYAPSHVPQVYGTYPSTPAATTGAPTEFRRSLHRSSAAAEAGTSGAGSSLRSQSQPASRSVPVAQPGSSSFSSTGPTPPNGLSIFPPRNNANGIPIPSFISDEAEFDEGPSPSTNAAGDSPPSEEGGHMGPFLSETSSPSRRVTNAPNGIAFGDLHQPATTTTATSRRHMSTELPQSVLDRRMRRVSRSPSPAAGHARALSVGTSSPSSLGNKSTPRPLVVNGSLLNPTAINSHRQTAAPSPSETYSSGDSVSTRPSTTYESGTESELTPVLSSATTEQSSLSLPEQPPVVVNGTNTGATPVTGTAPATASPSMPSMGQLHMMDEPSFKERLAMMNPGPVPAYGVPSYFYQPELSMNQRYTSSTRQRVLPRQQQSGIIAPLDLAIDYKVGGSSGQLDFQHLSPVYENRTPPAAPTRRPDHSTKGDRQGHAAGSRGQGPEGAGRAGLSKPSDAGDTAALHDSKQQSAGVGRQSQYKSNRASQPGHQSSKSQTANRFPGEGQEAGGPRESEGRTHRNDVVNGDGGWQRAGKYRKKGGDHKNQGSGMTQSEAPPKHSSERKGG</sequence>
<feature type="compositionally biased region" description="Low complexity" evidence="8">
    <location>
        <begin position="85"/>
        <end position="96"/>
    </location>
</feature>
<dbReference type="InterPro" id="IPR054708">
    <property type="entry name" value="MTPAP-like_central"/>
</dbReference>
<keyword evidence="6" id="KW-0479">Metal-binding</keyword>
<feature type="compositionally biased region" description="Polar residues" evidence="8">
    <location>
        <begin position="979"/>
        <end position="1039"/>
    </location>
</feature>
<feature type="compositionally biased region" description="Polar residues" evidence="8">
    <location>
        <begin position="173"/>
        <end position="186"/>
    </location>
</feature>
<evidence type="ECO:0000256" key="8">
    <source>
        <dbReference type="SAM" id="MobiDB-lite"/>
    </source>
</evidence>
<evidence type="ECO:0000256" key="2">
    <source>
        <dbReference type="ARBA" id="ARBA00001946"/>
    </source>
</evidence>
<feature type="region of interest" description="Disordered" evidence="8">
    <location>
        <begin position="1"/>
        <end position="32"/>
    </location>
</feature>
<dbReference type="Pfam" id="PF22600">
    <property type="entry name" value="MTPAP-like_central"/>
    <property type="match status" value="1"/>
</dbReference>
<evidence type="ECO:0000313" key="11">
    <source>
        <dbReference type="EMBL" id="KEZ39287.1"/>
    </source>
</evidence>
<dbReference type="GO" id="GO:0010605">
    <property type="term" value="P:negative regulation of macromolecule metabolic process"/>
    <property type="evidence" value="ECO:0007669"/>
    <property type="project" value="UniProtKB-ARBA"/>
</dbReference>
<dbReference type="EC" id="2.7.7.19" evidence="4"/>
<evidence type="ECO:0000259" key="10">
    <source>
        <dbReference type="Pfam" id="PF22600"/>
    </source>
</evidence>
<evidence type="ECO:0000256" key="1">
    <source>
        <dbReference type="ARBA" id="ARBA00001936"/>
    </source>
</evidence>
<dbReference type="EMBL" id="JOWA01000154">
    <property type="protein sequence ID" value="KEZ39287.1"/>
    <property type="molecule type" value="Genomic_DNA"/>
</dbReference>
<feature type="compositionally biased region" description="Basic and acidic residues" evidence="8">
    <location>
        <begin position="1305"/>
        <end position="1315"/>
    </location>
</feature>
<dbReference type="PANTHER" id="PTHR12271">
    <property type="entry name" value="POLY A POLYMERASE CID PAP -RELATED"/>
    <property type="match status" value="1"/>
</dbReference>
<comment type="similarity">
    <text evidence="3">Belongs to the DNA polymerase type-B-like family.</text>
</comment>
<dbReference type="Gene3D" id="3.30.460.10">
    <property type="entry name" value="Beta Polymerase, domain 2"/>
    <property type="match status" value="1"/>
</dbReference>
<evidence type="ECO:0000256" key="3">
    <source>
        <dbReference type="ARBA" id="ARBA00008593"/>
    </source>
</evidence>
<dbReference type="GO" id="GO:1990817">
    <property type="term" value="F:poly(A) RNA polymerase activity"/>
    <property type="evidence" value="ECO:0007669"/>
    <property type="project" value="UniProtKB-EC"/>
</dbReference>
<evidence type="ECO:0000259" key="9">
    <source>
        <dbReference type="Pfam" id="PF03828"/>
    </source>
</evidence>
<evidence type="ECO:0000256" key="5">
    <source>
        <dbReference type="ARBA" id="ARBA00022679"/>
    </source>
</evidence>
<comment type="cofactor">
    <cofactor evidence="2">
        <name>Mg(2+)</name>
        <dbReference type="ChEBI" id="CHEBI:18420"/>
    </cofactor>
</comment>
<feature type="compositionally biased region" description="Polar residues" evidence="8">
    <location>
        <begin position="621"/>
        <end position="637"/>
    </location>
</feature>
<feature type="compositionally biased region" description="Gly residues" evidence="8">
    <location>
        <begin position="1189"/>
        <end position="1198"/>
    </location>
</feature>
<feature type="region of interest" description="Disordered" evidence="8">
    <location>
        <begin position="1160"/>
        <end position="1315"/>
    </location>
</feature>
<name>A0A084FW25_PSEDA</name>
<keyword evidence="12" id="KW-1185">Reference proteome</keyword>
<dbReference type="GO" id="GO:0046872">
    <property type="term" value="F:metal ion binding"/>
    <property type="evidence" value="ECO:0007669"/>
    <property type="project" value="UniProtKB-KW"/>
</dbReference>
<dbReference type="Pfam" id="PF03828">
    <property type="entry name" value="PAP_assoc"/>
    <property type="match status" value="1"/>
</dbReference>
<feature type="region of interest" description="Disordered" evidence="8">
    <location>
        <begin position="698"/>
        <end position="736"/>
    </location>
</feature>
<feature type="domain" description="Poly(A) RNA polymerase mitochondrial-like central palm" evidence="10">
    <location>
        <begin position="275"/>
        <end position="406"/>
    </location>
</feature>
<dbReference type="InterPro" id="IPR043519">
    <property type="entry name" value="NT_sf"/>
</dbReference>
<dbReference type="CDD" id="cd05402">
    <property type="entry name" value="NT_PAP_TUTase"/>
    <property type="match status" value="1"/>
</dbReference>
<feature type="region of interest" description="Disordered" evidence="8">
    <location>
        <begin position="75"/>
        <end position="231"/>
    </location>
</feature>
<accession>A0A084FW25</accession>
<feature type="compositionally biased region" description="Low complexity" evidence="8">
    <location>
        <begin position="698"/>
        <end position="720"/>
    </location>
</feature>
<evidence type="ECO:0000256" key="6">
    <source>
        <dbReference type="ARBA" id="ARBA00022723"/>
    </source>
</evidence>
<feature type="compositionally biased region" description="Low complexity" evidence="8">
    <location>
        <begin position="790"/>
        <end position="804"/>
    </location>
</feature>
<dbReference type="KEGG" id="sapo:SAPIO_CDS9965"/>
<dbReference type="VEuPathDB" id="FungiDB:SAPIO_CDS9965"/>
<dbReference type="OrthoDB" id="2274644at2759"/>
<organism evidence="11 12">
    <name type="scientific">Pseudallescheria apiosperma</name>
    <name type="common">Scedosporium apiospermum</name>
    <dbReference type="NCBI Taxonomy" id="563466"/>
    <lineage>
        <taxon>Eukaryota</taxon>
        <taxon>Fungi</taxon>
        <taxon>Dikarya</taxon>
        <taxon>Ascomycota</taxon>
        <taxon>Pezizomycotina</taxon>
        <taxon>Sordariomycetes</taxon>
        <taxon>Hypocreomycetidae</taxon>
        <taxon>Microascales</taxon>
        <taxon>Microascaceae</taxon>
        <taxon>Scedosporium</taxon>
    </lineage>
</organism>
<dbReference type="Proteomes" id="UP000028545">
    <property type="component" value="Unassembled WGS sequence"/>
</dbReference>
<comment type="cofactor">
    <cofactor evidence="1">
        <name>Mn(2+)</name>
        <dbReference type="ChEBI" id="CHEBI:29035"/>
    </cofactor>
</comment>
<dbReference type="SUPFAM" id="SSF81631">
    <property type="entry name" value="PAP/OAS1 substrate-binding domain"/>
    <property type="match status" value="1"/>
</dbReference>
<feature type="region of interest" description="Disordered" evidence="8">
    <location>
        <begin position="597"/>
        <end position="638"/>
    </location>
</feature>
<feature type="compositionally biased region" description="Polar residues" evidence="8">
    <location>
        <begin position="957"/>
        <end position="970"/>
    </location>
</feature>
<proteinExistence type="inferred from homology"/>
<feature type="compositionally biased region" description="Low complexity" evidence="8">
    <location>
        <begin position="821"/>
        <end position="830"/>
    </location>
</feature>
<keyword evidence="7" id="KW-0460">Magnesium</keyword>
<dbReference type="GeneID" id="27729037"/>
<feature type="compositionally biased region" description="Polar residues" evidence="8">
    <location>
        <begin position="1218"/>
        <end position="1248"/>
    </location>
</feature>
<evidence type="ECO:0000256" key="4">
    <source>
        <dbReference type="ARBA" id="ARBA00012388"/>
    </source>
</evidence>
<dbReference type="PANTHER" id="PTHR12271:SF113">
    <property type="entry name" value="POLY(A) RNA POLYMERASE CID11"/>
    <property type="match status" value="1"/>
</dbReference>
<feature type="compositionally biased region" description="Polar residues" evidence="8">
    <location>
        <begin position="202"/>
        <end position="219"/>
    </location>
</feature>
<evidence type="ECO:0000313" key="12">
    <source>
        <dbReference type="Proteomes" id="UP000028545"/>
    </source>
</evidence>
<dbReference type="SUPFAM" id="SSF81301">
    <property type="entry name" value="Nucleotidyltransferase"/>
    <property type="match status" value="1"/>
</dbReference>
<dbReference type="InterPro" id="IPR002058">
    <property type="entry name" value="PAP_assoc"/>
</dbReference>
<dbReference type="Gene3D" id="1.10.1410.10">
    <property type="match status" value="1"/>
</dbReference>
<dbReference type="HOGENOM" id="CLU_002806_0_0_1"/>
<feature type="compositionally biased region" description="Basic and acidic residues" evidence="8">
    <location>
        <begin position="1171"/>
        <end position="1183"/>
    </location>
</feature>
<gene>
    <name evidence="11" type="ORF">SAPIO_CDS9965</name>
</gene>
<feature type="region of interest" description="Disordered" evidence="8">
    <location>
        <begin position="773"/>
        <end position="1071"/>
    </location>
</feature>
<dbReference type="OMA" id="EACEQYV"/>
<comment type="caution">
    <text evidence="11">The sequence shown here is derived from an EMBL/GenBank/DDBJ whole genome shotgun (WGS) entry which is preliminary data.</text>
</comment>
<reference evidence="11 12" key="1">
    <citation type="journal article" date="2014" name="Genome Announc.">
        <title>Draft genome sequence of the pathogenic fungus Scedosporium apiospermum.</title>
        <authorList>
            <person name="Vandeputte P."/>
            <person name="Ghamrawi S."/>
            <person name="Rechenmann M."/>
            <person name="Iltis A."/>
            <person name="Giraud S."/>
            <person name="Fleury M."/>
            <person name="Thornton C."/>
            <person name="Delhaes L."/>
            <person name="Meyer W."/>
            <person name="Papon N."/>
            <person name="Bouchara J.P."/>
        </authorList>
    </citation>
    <scope>NUCLEOTIDE SEQUENCE [LARGE SCALE GENOMIC DNA]</scope>
    <source>
        <strain evidence="11 12">IHEM 14462</strain>
    </source>
</reference>
<evidence type="ECO:0000256" key="7">
    <source>
        <dbReference type="ARBA" id="ARBA00022842"/>
    </source>
</evidence>
<keyword evidence="5" id="KW-0808">Transferase</keyword>
<feature type="compositionally biased region" description="Low complexity" evidence="8">
    <location>
        <begin position="1045"/>
        <end position="1071"/>
    </location>
</feature>
<protein>
    <recommendedName>
        <fullName evidence="4">polynucleotide adenylyltransferase</fullName>
        <ecNumber evidence="4">2.7.7.19</ecNumber>
    </recommendedName>
</protein>
<feature type="compositionally biased region" description="Polar residues" evidence="8">
    <location>
        <begin position="889"/>
        <end position="902"/>
    </location>
</feature>
<dbReference type="GO" id="GO:0031123">
    <property type="term" value="P:RNA 3'-end processing"/>
    <property type="evidence" value="ECO:0007669"/>
    <property type="project" value="TreeGrafter"/>
</dbReference>
<feature type="domain" description="PAP-associated" evidence="9">
    <location>
        <begin position="482"/>
        <end position="537"/>
    </location>
</feature>
<feature type="compositionally biased region" description="Basic and acidic residues" evidence="8">
    <location>
        <begin position="1259"/>
        <end position="1271"/>
    </location>
</feature>